<feature type="domain" description="FAD dependent oxidoreductase" evidence="1">
    <location>
        <begin position="40"/>
        <end position="454"/>
    </location>
</feature>
<protein>
    <recommendedName>
        <fullName evidence="1">FAD dependent oxidoreductase domain-containing protein</fullName>
    </recommendedName>
</protein>
<dbReference type="AlphaFoldDB" id="A0A9W8X704"/>
<dbReference type="Proteomes" id="UP001140562">
    <property type="component" value="Unassembled WGS sequence"/>
</dbReference>
<evidence type="ECO:0000313" key="2">
    <source>
        <dbReference type="EMBL" id="KAJ4341454.1"/>
    </source>
</evidence>
<proteinExistence type="predicted"/>
<dbReference type="GO" id="GO:0005737">
    <property type="term" value="C:cytoplasm"/>
    <property type="evidence" value="ECO:0007669"/>
    <property type="project" value="TreeGrafter"/>
</dbReference>
<dbReference type="PANTHER" id="PTHR13847">
    <property type="entry name" value="SARCOSINE DEHYDROGENASE-RELATED"/>
    <property type="match status" value="1"/>
</dbReference>
<organism evidence="2 3">
    <name type="scientific">Didymella glomerata</name>
    <dbReference type="NCBI Taxonomy" id="749621"/>
    <lineage>
        <taxon>Eukaryota</taxon>
        <taxon>Fungi</taxon>
        <taxon>Dikarya</taxon>
        <taxon>Ascomycota</taxon>
        <taxon>Pezizomycotina</taxon>
        <taxon>Dothideomycetes</taxon>
        <taxon>Pleosporomycetidae</taxon>
        <taxon>Pleosporales</taxon>
        <taxon>Pleosporineae</taxon>
        <taxon>Didymellaceae</taxon>
        <taxon>Didymella</taxon>
    </lineage>
</organism>
<dbReference type="InterPro" id="IPR036188">
    <property type="entry name" value="FAD/NAD-bd_sf"/>
</dbReference>
<gene>
    <name evidence="2" type="ORF">N0V87_001845</name>
</gene>
<reference evidence="2" key="1">
    <citation type="submission" date="2022-10" db="EMBL/GenBank/DDBJ databases">
        <title>Tapping the CABI collections for fungal endophytes: first genome assemblies for Collariella, Neodidymelliopsis, Ascochyta clinopodiicola, Didymella pomorum, Didymosphaeria variabile, Neocosmospora piperis and Neocucurbitaria cava.</title>
        <authorList>
            <person name="Hill R."/>
        </authorList>
    </citation>
    <scope>NUCLEOTIDE SEQUENCE</scope>
    <source>
        <strain evidence="2">IMI 360193</strain>
    </source>
</reference>
<sequence length="512" mass="56045">MKHERATLPTPTSTESFWHSEPNEFLLGHRTTEKLPAEADIVIVGSGITGTSAARYLAEDDRAKGKSIVLLEAREACWGATGRVSQDTFLATCCRNIPKMSPWRISSRAIFRKLLLIQFDQNGGHCQPLLFDRSAEVAAFEMKNVHAVRSYIKKNNVPCEWRDVAGCRSFWTEDVMAEAEKEIAHLETIAPELRKLVTIVRDKEELKKHRVSHNAVGVTLSQGAASLWPYKLVTFILEQLVKSGQLNLQTNTPVNDITSADGKHTLHTDRGTITAKQVILATNGYTSALLPHFADLIVPVRGEMSALLPPKGNTILPDSHGMVGALGQPANNDDYLVQRPFEGVPNPRGHLMFGGGRGAGHLPSIGVSDDSIIDEDSAKYLRGALLKVLELDGETEVLEELEAVGQWTGIMGYSRDDHPWVGKVPGREGLWLSGGYTGHGMPNTTLCGKAVVDMLLGEEAGHDLGTLQTQLVQSGDIPSSYILTKERIERARTAFLTVQQQDEQGVHMNGVV</sequence>
<evidence type="ECO:0000259" key="1">
    <source>
        <dbReference type="Pfam" id="PF01266"/>
    </source>
</evidence>
<evidence type="ECO:0000313" key="3">
    <source>
        <dbReference type="Proteomes" id="UP001140562"/>
    </source>
</evidence>
<dbReference type="InterPro" id="IPR006076">
    <property type="entry name" value="FAD-dep_OxRdtase"/>
</dbReference>
<dbReference type="Pfam" id="PF01266">
    <property type="entry name" value="DAO"/>
    <property type="match status" value="1"/>
</dbReference>
<dbReference type="EMBL" id="JAPEUV010000011">
    <property type="protein sequence ID" value="KAJ4341454.1"/>
    <property type="molecule type" value="Genomic_DNA"/>
</dbReference>
<keyword evidence="3" id="KW-1185">Reference proteome</keyword>
<accession>A0A9W8X704</accession>
<comment type="caution">
    <text evidence="2">The sequence shown here is derived from an EMBL/GenBank/DDBJ whole genome shotgun (WGS) entry which is preliminary data.</text>
</comment>
<dbReference type="OrthoDB" id="429143at2759"/>
<dbReference type="Gene3D" id="3.50.50.60">
    <property type="entry name" value="FAD/NAD(P)-binding domain"/>
    <property type="match status" value="1"/>
</dbReference>
<dbReference type="Gene3D" id="3.30.9.10">
    <property type="entry name" value="D-Amino Acid Oxidase, subunit A, domain 2"/>
    <property type="match status" value="1"/>
</dbReference>
<name>A0A9W8X704_9PLEO</name>
<dbReference type="SUPFAM" id="SSF51905">
    <property type="entry name" value="FAD/NAD(P)-binding domain"/>
    <property type="match status" value="1"/>
</dbReference>
<dbReference type="PANTHER" id="PTHR13847:SF129">
    <property type="entry name" value="FAD DEPENDENT OXIDOREDUCTASE"/>
    <property type="match status" value="1"/>
</dbReference>